<organism evidence="1 2">
    <name type="scientific">Polaromonas eurypsychrophila</name>
    <dbReference type="NCBI Taxonomy" id="1614635"/>
    <lineage>
        <taxon>Bacteria</taxon>
        <taxon>Pseudomonadati</taxon>
        <taxon>Pseudomonadota</taxon>
        <taxon>Betaproteobacteria</taxon>
        <taxon>Burkholderiales</taxon>
        <taxon>Comamonadaceae</taxon>
        <taxon>Polaromonas</taxon>
    </lineage>
</organism>
<keyword evidence="2" id="KW-1185">Reference proteome</keyword>
<reference evidence="1" key="1">
    <citation type="journal article" date="2014" name="Int. J. Syst. Evol. Microbiol.">
        <title>Complete genome sequence of Corynebacterium casei LMG S-19264T (=DSM 44701T), isolated from a smear-ripened cheese.</title>
        <authorList>
            <consortium name="US DOE Joint Genome Institute (JGI-PGF)"/>
            <person name="Walter F."/>
            <person name="Albersmeier A."/>
            <person name="Kalinowski J."/>
            <person name="Ruckert C."/>
        </authorList>
    </citation>
    <scope>NUCLEOTIDE SEQUENCE</scope>
    <source>
        <strain evidence="1">CGMCC 1.15322</strain>
    </source>
</reference>
<protein>
    <submittedName>
        <fullName evidence="1">Uncharacterized protein</fullName>
    </submittedName>
</protein>
<name>A0A916SGY0_9BURK</name>
<evidence type="ECO:0000313" key="1">
    <source>
        <dbReference type="EMBL" id="GGB00344.1"/>
    </source>
</evidence>
<accession>A0A916SGY0</accession>
<sequence>MTRSVPIPAGCALAAKQHDADFADAYEALVPASQLTATEIYRAITRQTPGWIEGLMRVRNQVVRLVGLKNLGTMAVPPGEAVPGKRMGLFEVVSSSLDEPGPVHTVYARCVASQKGHARGAKRSRAGARQGFATLRMAFLAATRRERG</sequence>
<proteinExistence type="predicted"/>
<dbReference type="AlphaFoldDB" id="A0A916SGY0"/>
<gene>
    <name evidence="1" type="ORF">GCM10011496_21740</name>
</gene>
<evidence type="ECO:0000313" key="2">
    <source>
        <dbReference type="Proteomes" id="UP000620596"/>
    </source>
</evidence>
<dbReference type="Pfam" id="PF11066">
    <property type="entry name" value="DUF2867"/>
    <property type="match status" value="1"/>
</dbReference>
<dbReference type="Proteomes" id="UP000620596">
    <property type="component" value="Unassembled WGS sequence"/>
</dbReference>
<dbReference type="InterPro" id="IPR021295">
    <property type="entry name" value="DUF2867"/>
</dbReference>
<comment type="caution">
    <text evidence="1">The sequence shown here is derived from an EMBL/GenBank/DDBJ whole genome shotgun (WGS) entry which is preliminary data.</text>
</comment>
<dbReference type="EMBL" id="BMIG01000007">
    <property type="protein sequence ID" value="GGB00344.1"/>
    <property type="molecule type" value="Genomic_DNA"/>
</dbReference>
<reference evidence="1" key="2">
    <citation type="submission" date="2020-09" db="EMBL/GenBank/DDBJ databases">
        <authorList>
            <person name="Sun Q."/>
            <person name="Zhou Y."/>
        </authorList>
    </citation>
    <scope>NUCLEOTIDE SEQUENCE</scope>
    <source>
        <strain evidence="1">CGMCC 1.15322</strain>
    </source>
</reference>